<gene>
    <name evidence="2" type="ORF">JKK62_10160</name>
</gene>
<evidence type="ECO:0000313" key="3">
    <source>
        <dbReference type="Proteomes" id="UP000633365"/>
    </source>
</evidence>
<evidence type="ECO:0000256" key="1">
    <source>
        <dbReference type="SAM" id="Phobius"/>
    </source>
</evidence>
<comment type="caution">
    <text evidence="2">The sequence shown here is derived from an EMBL/GenBank/DDBJ whole genome shotgun (WGS) entry which is preliminary data.</text>
</comment>
<protein>
    <submittedName>
        <fullName evidence="2">Stage II sporulation protein M</fullName>
    </submittedName>
</protein>
<accession>A0A934WSA2</accession>
<dbReference type="RefSeq" id="WP_201427798.1">
    <property type="nucleotide sequence ID" value="NZ_JAEQMG010000105.1"/>
</dbReference>
<keyword evidence="1" id="KW-0472">Membrane</keyword>
<feature type="transmembrane region" description="Helical" evidence="1">
    <location>
        <begin position="85"/>
        <end position="108"/>
    </location>
</feature>
<keyword evidence="1" id="KW-0812">Transmembrane</keyword>
<feature type="transmembrane region" description="Helical" evidence="1">
    <location>
        <begin position="115"/>
        <end position="134"/>
    </location>
</feature>
<sequence length="224" mass="25213">MKGFVFTIGNNHQALRLPDIKHRGYDIKQLVARFGIQSAFAAAFLIGLIVGAATGRGFSREVFEKLDLLFITNIDARMDMSVFDIFISCFVSYFLFIFCVFLSALSVWGITTVPLLSALKGFTVGLSSAFIFSQYQLAGIGFYILVVLPGTVLFLFALIRYATRGFRMSLCFLRLSVFGHDTEVELRKRLKLFLKQTMFALLSVGVCAVTDMVLWILFANKFHF</sequence>
<organism evidence="2 3">
    <name type="scientific">Ruminococcus difficilis</name>
    <dbReference type="NCBI Taxonomy" id="2763069"/>
    <lineage>
        <taxon>Bacteria</taxon>
        <taxon>Bacillati</taxon>
        <taxon>Bacillota</taxon>
        <taxon>Clostridia</taxon>
        <taxon>Eubacteriales</taxon>
        <taxon>Oscillospiraceae</taxon>
        <taxon>Ruminococcus</taxon>
    </lineage>
</organism>
<dbReference type="EMBL" id="JAEQMG010000105">
    <property type="protein sequence ID" value="MBK6089001.1"/>
    <property type="molecule type" value="Genomic_DNA"/>
</dbReference>
<feature type="transmembrane region" description="Helical" evidence="1">
    <location>
        <begin position="197"/>
        <end position="218"/>
    </location>
</feature>
<evidence type="ECO:0000313" key="2">
    <source>
        <dbReference type="EMBL" id="MBK6089001.1"/>
    </source>
</evidence>
<keyword evidence="3" id="KW-1185">Reference proteome</keyword>
<dbReference type="Proteomes" id="UP000633365">
    <property type="component" value="Unassembled WGS sequence"/>
</dbReference>
<keyword evidence="1" id="KW-1133">Transmembrane helix</keyword>
<feature type="transmembrane region" description="Helical" evidence="1">
    <location>
        <begin position="140"/>
        <end position="159"/>
    </location>
</feature>
<dbReference type="AlphaFoldDB" id="A0A934WSA2"/>
<proteinExistence type="predicted"/>
<name>A0A934WSA2_9FIRM</name>
<reference evidence="2" key="1">
    <citation type="submission" date="2021-01" db="EMBL/GenBank/DDBJ databases">
        <title>Genome public.</title>
        <authorList>
            <person name="Liu C."/>
            <person name="Sun Q."/>
        </authorList>
    </citation>
    <scope>NUCLEOTIDE SEQUENCE</scope>
    <source>
        <strain evidence="2">M6</strain>
    </source>
</reference>
<feature type="transmembrane region" description="Helical" evidence="1">
    <location>
        <begin position="30"/>
        <end position="53"/>
    </location>
</feature>